<evidence type="ECO:0000313" key="3">
    <source>
        <dbReference type="Proteomes" id="UP001470230"/>
    </source>
</evidence>
<comment type="caution">
    <text evidence="2">The sequence shown here is derived from an EMBL/GenBank/DDBJ whole genome shotgun (WGS) entry which is preliminary data.</text>
</comment>
<dbReference type="EMBL" id="JAPFFF010000022">
    <property type="protein sequence ID" value="KAK8853679.1"/>
    <property type="molecule type" value="Genomic_DNA"/>
</dbReference>
<gene>
    <name evidence="2" type="ORF">M9Y10_017240</name>
</gene>
<keyword evidence="1" id="KW-0812">Transmembrane</keyword>
<feature type="transmembrane region" description="Helical" evidence="1">
    <location>
        <begin position="137"/>
        <end position="158"/>
    </location>
</feature>
<evidence type="ECO:0000313" key="2">
    <source>
        <dbReference type="EMBL" id="KAK8853679.1"/>
    </source>
</evidence>
<sequence>MSCSPKDFKNYQKQQKIVIKNAKTEIINAVKELSFLFNQKIDNSTPIAVCPSYDTLIQNNFDKVANALCQMNLTTCEVCVKPTTAQSPPPVHRRPLSFEIPVVSDSQETQDTQETQETQDDSRSIFTIRVKIITSNFICLFLYMSFLYMSFYICLFLYMSFFIYVFFIYVFFYICLFYTMHYFKHS</sequence>
<keyword evidence="1" id="KW-0472">Membrane</keyword>
<feature type="transmembrane region" description="Helical" evidence="1">
    <location>
        <begin position="164"/>
        <end position="183"/>
    </location>
</feature>
<accession>A0ABR2HWP8</accession>
<protein>
    <submittedName>
        <fullName evidence="2">Uncharacterized protein</fullName>
    </submittedName>
</protein>
<name>A0ABR2HWP8_9EUKA</name>
<dbReference type="Proteomes" id="UP001470230">
    <property type="component" value="Unassembled WGS sequence"/>
</dbReference>
<keyword evidence="3" id="KW-1185">Reference proteome</keyword>
<reference evidence="2 3" key="1">
    <citation type="submission" date="2024-04" db="EMBL/GenBank/DDBJ databases">
        <title>Tritrichomonas musculus Genome.</title>
        <authorList>
            <person name="Alves-Ferreira E."/>
            <person name="Grigg M."/>
            <person name="Lorenzi H."/>
            <person name="Galac M."/>
        </authorList>
    </citation>
    <scope>NUCLEOTIDE SEQUENCE [LARGE SCALE GENOMIC DNA]</scope>
    <source>
        <strain evidence="2 3">EAF2021</strain>
    </source>
</reference>
<organism evidence="2 3">
    <name type="scientific">Tritrichomonas musculus</name>
    <dbReference type="NCBI Taxonomy" id="1915356"/>
    <lineage>
        <taxon>Eukaryota</taxon>
        <taxon>Metamonada</taxon>
        <taxon>Parabasalia</taxon>
        <taxon>Tritrichomonadida</taxon>
        <taxon>Tritrichomonadidae</taxon>
        <taxon>Tritrichomonas</taxon>
    </lineage>
</organism>
<keyword evidence="1" id="KW-1133">Transmembrane helix</keyword>
<evidence type="ECO:0000256" key="1">
    <source>
        <dbReference type="SAM" id="Phobius"/>
    </source>
</evidence>
<proteinExistence type="predicted"/>